<keyword evidence="3" id="KW-1185">Reference proteome</keyword>
<feature type="region of interest" description="Disordered" evidence="1">
    <location>
        <begin position="109"/>
        <end position="134"/>
    </location>
</feature>
<evidence type="ECO:0000256" key="1">
    <source>
        <dbReference type="SAM" id="MobiDB-lite"/>
    </source>
</evidence>
<reference evidence="2 3" key="1">
    <citation type="submission" date="2014-04" db="EMBL/GenBank/DDBJ databases">
        <title>Evolutionary Origins and Diversification of the Mycorrhizal Mutualists.</title>
        <authorList>
            <consortium name="DOE Joint Genome Institute"/>
            <consortium name="Mycorrhizal Genomics Consortium"/>
            <person name="Kohler A."/>
            <person name="Kuo A."/>
            <person name="Nagy L.G."/>
            <person name="Floudas D."/>
            <person name="Copeland A."/>
            <person name="Barry K.W."/>
            <person name="Cichocki N."/>
            <person name="Veneault-Fourrey C."/>
            <person name="LaButti K."/>
            <person name="Lindquist E.A."/>
            <person name="Lipzen A."/>
            <person name="Lundell T."/>
            <person name="Morin E."/>
            <person name="Murat C."/>
            <person name="Riley R."/>
            <person name="Ohm R."/>
            <person name="Sun H."/>
            <person name="Tunlid A."/>
            <person name="Henrissat B."/>
            <person name="Grigoriev I.V."/>
            <person name="Hibbett D.S."/>
            <person name="Martin F."/>
        </authorList>
    </citation>
    <scope>NUCLEOTIDE SEQUENCE [LARGE SCALE GENOMIC DNA]</scope>
    <source>
        <strain evidence="2 3">FD-317 M1</strain>
    </source>
</reference>
<proteinExistence type="predicted"/>
<sequence length="237" mass="25497">MIHSKPTVRPRSSHPRYFDASALDHDDYYRSTASSVCSSPFPPSDSESENSEETSGASVTTAGSTADLSAIIATTPESQLRAMMLKLAGKSTKLRDAIARELRPTGSTRMIIGSGVDAGGEVPATPRKNVAKGGSRVRRRSLGSRKRNCNGGDDASLSICSHCGRSFDGRTCLEACFYHPGELEDEVFEFMSKTPGPEGRVHKVLKSVSMWSCCEDEPGSVGCVRAPVHVQLDRDDI</sequence>
<protein>
    <submittedName>
        <fullName evidence="2">Uncharacterized protein</fullName>
    </submittedName>
</protein>
<dbReference type="OrthoDB" id="2972176at2759"/>
<organism evidence="2 3">
    <name type="scientific">Collybiopsis luxurians FD-317 M1</name>
    <dbReference type="NCBI Taxonomy" id="944289"/>
    <lineage>
        <taxon>Eukaryota</taxon>
        <taxon>Fungi</taxon>
        <taxon>Dikarya</taxon>
        <taxon>Basidiomycota</taxon>
        <taxon>Agaricomycotina</taxon>
        <taxon>Agaricomycetes</taxon>
        <taxon>Agaricomycetidae</taxon>
        <taxon>Agaricales</taxon>
        <taxon>Marasmiineae</taxon>
        <taxon>Omphalotaceae</taxon>
        <taxon>Collybiopsis</taxon>
        <taxon>Collybiopsis luxurians</taxon>
    </lineage>
</organism>
<evidence type="ECO:0000313" key="2">
    <source>
        <dbReference type="EMBL" id="KIK52659.1"/>
    </source>
</evidence>
<accession>A0A0D0BSQ9</accession>
<dbReference type="HOGENOM" id="CLU_1170758_0_0_1"/>
<feature type="compositionally biased region" description="Low complexity" evidence="1">
    <location>
        <begin position="53"/>
        <end position="62"/>
    </location>
</feature>
<gene>
    <name evidence="2" type="ORF">GYMLUDRAFT_49808</name>
</gene>
<feature type="region of interest" description="Disordered" evidence="1">
    <location>
        <begin position="32"/>
        <end position="62"/>
    </location>
</feature>
<dbReference type="Proteomes" id="UP000053593">
    <property type="component" value="Unassembled WGS sequence"/>
</dbReference>
<dbReference type="EMBL" id="KN834839">
    <property type="protein sequence ID" value="KIK52659.1"/>
    <property type="molecule type" value="Genomic_DNA"/>
</dbReference>
<name>A0A0D0BSQ9_9AGAR</name>
<evidence type="ECO:0000313" key="3">
    <source>
        <dbReference type="Proteomes" id="UP000053593"/>
    </source>
</evidence>
<dbReference type="AlphaFoldDB" id="A0A0D0BSQ9"/>